<feature type="compositionally biased region" description="Polar residues" evidence="1">
    <location>
        <begin position="178"/>
        <end position="187"/>
    </location>
</feature>
<dbReference type="AlphaFoldDB" id="A0A835M701"/>
<organism evidence="2 3">
    <name type="scientific">Coptis chinensis</name>
    <dbReference type="NCBI Taxonomy" id="261450"/>
    <lineage>
        <taxon>Eukaryota</taxon>
        <taxon>Viridiplantae</taxon>
        <taxon>Streptophyta</taxon>
        <taxon>Embryophyta</taxon>
        <taxon>Tracheophyta</taxon>
        <taxon>Spermatophyta</taxon>
        <taxon>Magnoliopsida</taxon>
        <taxon>Ranunculales</taxon>
        <taxon>Ranunculaceae</taxon>
        <taxon>Coptidoideae</taxon>
        <taxon>Coptis</taxon>
    </lineage>
</organism>
<gene>
    <name evidence="2" type="ORF">IFM89_029327</name>
</gene>
<feature type="non-terminal residue" evidence="2">
    <location>
        <position position="232"/>
    </location>
</feature>
<evidence type="ECO:0000313" key="3">
    <source>
        <dbReference type="Proteomes" id="UP000631114"/>
    </source>
</evidence>
<dbReference type="InterPro" id="IPR027417">
    <property type="entry name" value="P-loop_NTPase"/>
</dbReference>
<protein>
    <recommendedName>
        <fullName evidence="4">Disease resistance protein</fullName>
    </recommendedName>
</protein>
<dbReference type="Gene3D" id="3.40.50.300">
    <property type="entry name" value="P-loop containing nucleotide triphosphate hydrolases"/>
    <property type="match status" value="1"/>
</dbReference>
<evidence type="ECO:0008006" key="4">
    <source>
        <dbReference type="Google" id="ProtNLM"/>
    </source>
</evidence>
<evidence type="ECO:0000256" key="1">
    <source>
        <dbReference type="SAM" id="MobiDB-lite"/>
    </source>
</evidence>
<comment type="caution">
    <text evidence="2">The sequence shown here is derived from an EMBL/GenBank/DDBJ whole genome shotgun (WGS) entry which is preliminary data.</text>
</comment>
<proteinExistence type="predicted"/>
<dbReference type="Proteomes" id="UP000631114">
    <property type="component" value="Unassembled WGS sequence"/>
</dbReference>
<dbReference type="PANTHER" id="PTHR19338">
    <property type="entry name" value="TRANSLOCASE OF INNER MITOCHONDRIAL MEMBRANE 13 HOMOLOG"/>
    <property type="match status" value="1"/>
</dbReference>
<dbReference type="SUPFAM" id="SSF52540">
    <property type="entry name" value="P-loop containing nucleoside triphosphate hydrolases"/>
    <property type="match status" value="1"/>
</dbReference>
<feature type="region of interest" description="Disordered" evidence="1">
    <location>
        <begin position="161"/>
        <end position="211"/>
    </location>
</feature>
<name>A0A835M701_9MAGN</name>
<dbReference type="EMBL" id="JADFTS010000002">
    <property type="protein sequence ID" value="KAF9622043.1"/>
    <property type="molecule type" value="Genomic_DNA"/>
</dbReference>
<reference evidence="2 3" key="1">
    <citation type="submission" date="2020-10" db="EMBL/GenBank/DDBJ databases">
        <title>The Coptis chinensis genome and diversification of protoberbering-type alkaloids.</title>
        <authorList>
            <person name="Wang B."/>
            <person name="Shu S."/>
            <person name="Song C."/>
            <person name="Liu Y."/>
        </authorList>
    </citation>
    <scope>NUCLEOTIDE SEQUENCE [LARGE SCALE GENOMIC DNA]</scope>
    <source>
        <strain evidence="2">HL-2020</strain>
        <tissue evidence="2">Leaf</tissue>
    </source>
</reference>
<dbReference type="PANTHER" id="PTHR19338:SF73">
    <property type="entry name" value="DISEASE RESISTANCE PROTEIN RGA2-LIKE"/>
    <property type="match status" value="1"/>
</dbReference>
<sequence>ITFRRKIAKRMDDLRERFNEIADERSMFHLKDGVVDRRIELHQKQETSSILTEPQVYGRDEEKDHVIKMLLNNVNSQEDVSIYPMVGIGGLGKTTFAQLVYNDERKYPLATHFRNAPLANSELLEFLFEPTVSCGNEGFNHKHPIPMVTPHNVHTTKVPSDNVPTSCAHRGTTPAPPKQTQVPTTSRAKSDAGSLKQKCKRDPPEPDPLVKSIGELVEVVKTQTMGDKKTCG</sequence>
<dbReference type="OrthoDB" id="2973320at2759"/>
<evidence type="ECO:0000313" key="2">
    <source>
        <dbReference type="EMBL" id="KAF9622043.1"/>
    </source>
</evidence>
<accession>A0A835M701</accession>
<keyword evidence="3" id="KW-1185">Reference proteome</keyword>